<dbReference type="Proteomes" id="UP001634007">
    <property type="component" value="Unassembled WGS sequence"/>
</dbReference>
<dbReference type="AlphaFoldDB" id="A0ABD3KM60"/>
<sequence>MNITFVDKCSTKQLLYSLMLEELSAPILKISTIHDHSSPCSLLEAHINVPNRCLSRTRQVAYCLRKLLEVMCYVQKLMLSSTAAMVLSSVDELCSCLPVFPNLKLLDFGRLDLRLPVIIKLLHNAPHLETLQLSEIFSCCKCVMCKIFSPHFYNQGIKYPSVDEDGAILDPAPHCFGFHLRQIQLYDFFPPHAMVLEKFTVYCKWLPSERRTEETIQEMSLEIH</sequence>
<name>A0ABD3KM60_EUCGL</name>
<accession>A0ABD3KM60</accession>
<reference evidence="1 2" key="1">
    <citation type="submission" date="2024-11" db="EMBL/GenBank/DDBJ databases">
        <title>Chromosome-level genome assembly of Eucalyptus globulus Labill. provides insights into its genome evolution.</title>
        <authorList>
            <person name="Li X."/>
        </authorList>
    </citation>
    <scope>NUCLEOTIDE SEQUENCE [LARGE SCALE GENOMIC DNA]</scope>
    <source>
        <strain evidence="1">CL2024</strain>
        <tissue evidence="1">Fresh tender leaves</tissue>
    </source>
</reference>
<keyword evidence="2" id="KW-1185">Reference proteome</keyword>
<evidence type="ECO:0000313" key="1">
    <source>
        <dbReference type="EMBL" id="KAL3740683.1"/>
    </source>
</evidence>
<comment type="caution">
    <text evidence="1">The sequence shown here is derived from an EMBL/GenBank/DDBJ whole genome shotgun (WGS) entry which is preliminary data.</text>
</comment>
<dbReference type="EMBL" id="JBJKBG010000005">
    <property type="protein sequence ID" value="KAL3740683.1"/>
    <property type="molecule type" value="Genomic_DNA"/>
</dbReference>
<evidence type="ECO:0000313" key="2">
    <source>
        <dbReference type="Proteomes" id="UP001634007"/>
    </source>
</evidence>
<protein>
    <submittedName>
        <fullName evidence="1">Uncharacterized protein</fullName>
    </submittedName>
</protein>
<proteinExistence type="predicted"/>
<organism evidence="1 2">
    <name type="scientific">Eucalyptus globulus</name>
    <name type="common">Tasmanian blue gum</name>
    <dbReference type="NCBI Taxonomy" id="34317"/>
    <lineage>
        <taxon>Eukaryota</taxon>
        <taxon>Viridiplantae</taxon>
        <taxon>Streptophyta</taxon>
        <taxon>Embryophyta</taxon>
        <taxon>Tracheophyta</taxon>
        <taxon>Spermatophyta</taxon>
        <taxon>Magnoliopsida</taxon>
        <taxon>eudicotyledons</taxon>
        <taxon>Gunneridae</taxon>
        <taxon>Pentapetalae</taxon>
        <taxon>rosids</taxon>
        <taxon>malvids</taxon>
        <taxon>Myrtales</taxon>
        <taxon>Myrtaceae</taxon>
        <taxon>Myrtoideae</taxon>
        <taxon>Eucalypteae</taxon>
        <taxon>Eucalyptus</taxon>
    </lineage>
</organism>
<gene>
    <name evidence="1" type="ORF">ACJRO7_021887</name>
</gene>